<dbReference type="Gene3D" id="3.30.70.330">
    <property type="match status" value="2"/>
</dbReference>
<dbReference type="AlphaFoldDB" id="A0A8S3E053"/>
<feature type="compositionally biased region" description="Polar residues" evidence="4">
    <location>
        <begin position="259"/>
        <end position="274"/>
    </location>
</feature>
<dbReference type="InterPro" id="IPR035979">
    <property type="entry name" value="RBD_domain_sf"/>
</dbReference>
<feature type="compositionally biased region" description="Low complexity" evidence="4">
    <location>
        <begin position="237"/>
        <end position="258"/>
    </location>
</feature>
<dbReference type="InterPro" id="IPR000504">
    <property type="entry name" value="RRM_dom"/>
</dbReference>
<accession>A0A8S3E053</accession>
<organism evidence="6 7">
    <name type="scientific">Rotaria magnacalcarata</name>
    <dbReference type="NCBI Taxonomy" id="392030"/>
    <lineage>
        <taxon>Eukaryota</taxon>
        <taxon>Metazoa</taxon>
        <taxon>Spiralia</taxon>
        <taxon>Gnathifera</taxon>
        <taxon>Rotifera</taxon>
        <taxon>Eurotatoria</taxon>
        <taxon>Bdelloidea</taxon>
        <taxon>Philodinida</taxon>
        <taxon>Philodinidae</taxon>
        <taxon>Rotaria</taxon>
    </lineage>
</organism>
<reference evidence="6" key="1">
    <citation type="submission" date="2021-02" db="EMBL/GenBank/DDBJ databases">
        <authorList>
            <person name="Nowell W R."/>
        </authorList>
    </citation>
    <scope>NUCLEOTIDE SEQUENCE</scope>
</reference>
<dbReference type="Pfam" id="PF00076">
    <property type="entry name" value="RRM_1"/>
    <property type="match status" value="2"/>
</dbReference>
<dbReference type="Proteomes" id="UP000681967">
    <property type="component" value="Unassembled WGS sequence"/>
</dbReference>
<dbReference type="GO" id="GO:1990904">
    <property type="term" value="C:ribonucleoprotein complex"/>
    <property type="evidence" value="ECO:0007669"/>
    <property type="project" value="InterPro"/>
</dbReference>
<dbReference type="PANTHER" id="PTHR24012">
    <property type="entry name" value="RNA BINDING PROTEIN"/>
    <property type="match status" value="1"/>
</dbReference>
<evidence type="ECO:0000256" key="4">
    <source>
        <dbReference type="SAM" id="MobiDB-lite"/>
    </source>
</evidence>
<feature type="domain" description="RRM" evidence="5">
    <location>
        <begin position="1"/>
        <end position="46"/>
    </location>
</feature>
<evidence type="ECO:0000313" key="6">
    <source>
        <dbReference type="EMBL" id="CAF5053232.1"/>
    </source>
</evidence>
<name>A0A8S3E053_9BILA</name>
<sequence>FDRATGYSYGYGFVDYYRTEDAAKAIDALNQLKMEHKIIKVSYARPKCEETRGTNLYIRNLPEKYDENKLMDLFLPYGDIIQARVIRDQSTDSPRGIAFVIMGTRSQAQRAVESLNGQIIDHQRPLLVKFADDDKRRRQLMARYLPQIDNNIPSLSNTRDPSDILSTQMAQLNLLVNGNNSNTTQQQQQGQDMNLLMNTLLMMPFWSNMCGSTMPVAYPNNGLTTPQNKNIDPIIDTLATTNGTSNSSLTSGESLNNGTGQHSSVGSNDSSLIS</sequence>
<feature type="region of interest" description="Disordered" evidence="4">
    <location>
        <begin position="237"/>
        <end position="274"/>
    </location>
</feature>
<feature type="non-terminal residue" evidence="6">
    <location>
        <position position="1"/>
    </location>
</feature>
<comment type="caution">
    <text evidence="6">The sequence shown here is derived from an EMBL/GenBank/DDBJ whole genome shotgun (WGS) entry which is preliminary data.</text>
</comment>
<gene>
    <name evidence="6" type="ORF">BYL167_LOCUS58335</name>
</gene>
<dbReference type="PROSITE" id="PS50102">
    <property type="entry name" value="RRM"/>
    <property type="match status" value="2"/>
</dbReference>
<evidence type="ECO:0000256" key="3">
    <source>
        <dbReference type="PROSITE-ProRule" id="PRU00176"/>
    </source>
</evidence>
<evidence type="ECO:0000256" key="1">
    <source>
        <dbReference type="ARBA" id="ARBA00022737"/>
    </source>
</evidence>
<protein>
    <recommendedName>
        <fullName evidence="5">RRM domain-containing protein</fullName>
    </recommendedName>
</protein>
<dbReference type="EMBL" id="CAJOBH010226557">
    <property type="protein sequence ID" value="CAF5053232.1"/>
    <property type="molecule type" value="Genomic_DNA"/>
</dbReference>
<dbReference type="SUPFAM" id="SSF54928">
    <property type="entry name" value="RNA-binding domain, RBD"/>
    <property type="match status" value="2"/>
</dbReference>
<dbReference type="InterPro" id="IPR002343">
    <property type="entry name" value="Hud_Sxl_RNA"/>
</dbReference>
<evidence type="ECO:0000259" key="5">
    <source>
        <dbReference type="PROSITE" id="PS50102"/>
    </source>
</evidence>
<dbReference type="InterPro" id="IPR012677">
    <property type="entry name" value="Nucleotide-bd_a/b_plait_sf"/>
</dbReference>
<dbReference type="PRINTS" id="PR00961">
    <property type="entry name" value="HUDSXLRNA"/>
</dbReference>
<dbReference type="GO" id="GO:0003723">
    <property type="term" value="F:RNA binding"/>
    <property type="evidence" value="ECO:0007669"/>
    <property type="project" value="UniProtKB-UniRule"/>
</dbReference>
<feature type="domain" description="RRM" evidence="5">
    <location>
        <begin position="54"/>
        <end position="133"/>
    </location>
</feature>
<evidence type="ECO:0000313" key="7">
    <source>
        <dbReference type="Proteomes" id="UP000681967"/>
    </source>
</evidence>
<feature type="non-terminal residue" evidence="6">
    <location>
        <position position="274"/>
    </location>
</feature>
<dbReference type="SMART" id="SM00360">
    <property type="entry name" value="RRM"/>
    <property type="match status" value="1"/>
</dbReference>
<keyword evidence="1" id="KW-0677">Repeat</keyword>
<evidence type="ECO:0000256" key="2">
    <source>
        <dbReference type="ARBA" id="ARBA00022884"/>
    </source>
</evidence>
<keyword evidence="2 3" id="KW-0694">RNA-binding</keyword>
<proteinExistence type="predicted"/>